<dbReference type="AlphaFoldDB" id="A0A7D9J1C4"/>
<reference evidence="1" key="1">
    <citation type="submission" date="2020-04" db="EMBL/GenBank/DDBJ databases">
        <authorList>
            <person name="Alioto T."/>
            <person name="Alioto T."/>
            <person name="Gomez Garrido J."/>
        </authorList>
    </citation>
    <scope>NUCLEOTIDE SEQUENCE</scope>
    <source>
        <strain evidence="1">A484AB</strain>
    </source>
</reference>
<proteinExistence type="predicted"/>
<dbReference type="Pfam" id="PF00147">
    <property type="entry name" value="Fibrinogen_C"/>
    <property type="match status" value="1"/>
</dbReference>
<dbReference type="OrthoDB" id="5945834at2759"/>
<sequence length="242" mass="27550">MGLLYNVIALVFLLQMQNCEASQDVSSSTRSCLDLLKRGIKTNGHYQIFDQTNDRFITVYCDMESELGSAWTLIESFALKNKGVDQIRRHPLQTNAPVNEKTPNWNIYRMSLSQMNALKPHSTHWRVTCSLPTHGVDYRDYARANFVDFDVMTFLGDAVCKKMEFVNIRGHQCAQCTATWWQKINTYPPTIDSSYPNNCQLVATVGAVSSEDNFGFYSSINNKFRCSAGPDSTTNWWFGGYL</sequence>
<dbReference type="InterPro" id="IPR014716">
    <property type="entry name" value="Fibrinogen_a/b/g_C_1"/>
</dbReference>
<dbReference type="Gene3D" id="3.90.215.10">
    <property type="entry name" value="Gamma Fibrinogen, chain A, domain 1"/>
    <property type="match status" value="1"/>
</dbReference>
<accession>A0A7D9J1C4</accession>
<dbReference type="InterPro" id="IPR002181">
    <property type="entry name" value="Fibrinogen_a/b/g_C_dom"/>
</dbReference>
<comment type="caution">
    <text evidence="1">The sequence shown here is derived from an EMBL/GenBank/DDBJ whole genome shotgun (WGS) entry which is preliminary data.</text>
</comment>
<evidence type="ECO:0000313" key="1">
    <source>
        <dbReference type="EMBL" id="CAB4018771.1"/>
    </source>
</evidence>
<evidence type="ECO:0000313" key="2">
    <source>
        <dbReference type="Proteomes" id="UP001152795"/>
    </source>
</evidence>
<name>A0A7D9J1C4_PARCT</name>
<organism evidence="1 2">
    <name type="scientific">Paramuricea clavata</name>
    <name type="common">Red gorgonian</name>
    <name type="synonym">Violescent sea-whip</name>
    <dbReference type="NCBI Taxonomy" id="317549"/>
    <lineage>
        <taxon>Eukaryota</taxon>
        <taxon>Metazoa</taxon>
        <taxon>Cnidaria</taxon>
        <taxon>Anthozoa</taxon>
        <taxon>Octocorallia</taxon>
        <taxon>Malacalcyonacea</taxon>
        <taxon>Plexauridae</taxon>
        <taxon>Paramuricea</taxon>
    </lineage>
</organism>
<dbReference type="Proteomes" id="UP001152795">
    <property type="component" value="Unassembled WGS sequence"/>
</dbReference>
<protein>
    <submittedName>
        <fullName evidence="1">Uncharacterized protein</fullName>
    </submittedName>
</protein>
<gene>
    <name evidence="1" type="ORF">PACLA_8A046080</name>
</gene>
<dbReference type="InterPro" id="IPR036056">
    <property type="entry name" value="Fibrinogen-like_C"/>
</dbReference>
<keyword evidence="2" id="KW-1185">Reference proteome</keyword>
<dbReference type="SUPFAM" id="SSF56496">
    <property type="entry name" value="Fibrinogen C-terminal domain-like"/>
    <property type="match status" value="1"/>
</dbReference>
<dbReference type="EMBL" id="CACRXK020010160">
    <property type="protein sequence ID" value="CAB4018771.1"/>
    <property type="molecule type" value="Genomic_DNA"/>
</dbReference>